<dbReference type="CDD" id="cd01201">
    <property type="entry name" value="PH_BEACH"/>
    <property type="match status" value="1"/>
</dbReference>
<dbReference type="InterPro" id="IPR013320">
    <property type="entry name" value="ConA-like_dom_sf"/>
</dbReference>
<feature type="compositionally biased region" description="Basic and acidic residues" evidence="4">
    <location>
        <begin position="1985"/>
        <end position="2002"/>
    </location>
</feature>
<organism evidence="7 8">
    <name type="scientific">Ceratodon purpureus</name>
    <name type="common">Fire moss</name>
    <name type="synonym">Dicranum purpureum</name>
    <dbReference type="NCBI Taxonomy" id="3225"/>
    <lineage>
        <taxon>Eukaryota</taxon>
        <taxon>Viridiplantae</taxon>
        <taxon>Streptophyta</taxon>
        <taxon>Embryophyta</taxon>
        <taxon>Bryophyta</taxon>
        <taxon>Bryophytina</taxon>
        <taxon>Bryopsida</taxon>
        <taxon>Dicranidae</taxon>
        <taxon>Pseudoditrichales</taxon>
        <taxon>Ditrichaceae</taxon>
        <taxon>Ceratodon</taxon>
    </lineage>
</organism>
<feature type="repeat" description="WD" evidence="3">
    <location>
        <begin position="3360"/>
        <end position="3391"/>
    </location>
</feature>
<feature type="compositionally biased region" description="Basic and acidic residues" evidence="4">
    <location>
        <begin position="2701"/>
        <end position="2712"/>
    </location>
</feature>
<dbReference type="PROSITE" id="PS00678">
    <property type="entry name" value="WD_REPEATS_1"/>
    <property type="match status" value="1"/>
</dbReference>
<feature type="repeat" description="WD" evidence="3">
    <location>
        <begin position="3408"/>
        <end position="3449"/>
    </location>
</feature>
<feature type="region of interest" description="Disordered" evidence="4">
    <location>
        <begin position="1971"/>
        <end position="2005"/>
    </location>
</feature>
<keyword evidence="8" id="KW-1185">Reference proteome</keyword>
<evidence type="ECO:0000259" key="6">
    <source>
        <dbReference type="PROSITE" id="PS51783"/>
    </source>
</evidence>
<dbReference type="SMART" id="SM00320">
    <property type="entry name" value="WD40"/>
    <property type="match status" value="3"/>
</dbReference>
<dbReference type="EMBL" id="CM026426">
    <property type="protein sequence ID" value="KAG0573332.1"/>
    <property type="molecule type" value="Genomic_DNA"/>
</dbReference>
<dbReference type="InterPro" id="IPR011989">
    <property type="entry name" value="ARM-like"/>
</dbReference>
<feature type="region of interest" description="Disordered" evidence="4">
    <location>
        <begin position="2740"/>
        <end position="2773"/>
    </location>
</feature>
<dbReference type="SUPFAM" id="SSF81837">
    <property type="entry name" value="BEACH domain"/>
    <property type="match status" value="1"/>
</dbReference>
<dbReference type="Pfam" id="PF02138">
    <property type="entry name" value="Beach"/>
    <property type="match status" value="1"/>
</dbReference>
<feature type="compositionally biased region" description="Polar residues" evidence="4">
    <location>
        <begin position="2859"/>
        <end position="2875"/>
    </location>
</feature>
<dbReference type="SUPFAM" id="SSF49899">
    <property type="entry name" value="Concanavalin A-like lectins/glucanases"/>
    <property type="match status" value="1"/>
</dbReference>
<dbReference type="SMART" id="SM01026">
    <property type="entry name" value="Beach"/>
    <property type="match status" value="1"/>
</dbReference>
<dbReference type="Gene3D" id="1.10.1540.10">
    <property type="entry name" value="BEACH domain"/>
    <property type="match status" value="1"/>
</dbReference>
<dbReference type="PROSITE" id="PS51783">
    <property type="entry name" value="PH_BEACH"/>
    <property type="match status" value="1"/>
</dbReference>
<dbReference type="PROSITE" id="PS50082">
    <property type="entry name" value="WD_REPEATS_2"/>
    <property type="match status" value="2"/>
</dbReference>
<dbReference type="SUPFAM" id="SSF48371">
    <property type="entry name" value="ARM repeat"/>
    <property type="match status" value="1"/>
</dbReference>
<dbReference type="InterPro" id="IPR015943">
    <property type="entry name" value="WD40/YVTN_repeat-like_dom_sf"/>
</dbReference>
<dbReference type="CDD" id="cd06071">
    <property type="entry name" value="Beach"/>
    <property type="match status" value="1"/>
</dbReference>
<comment type="caution">
    <text evidence="7">The sequence shown here is derived from an EMBL/GenBank/DDBJ whole genome shotgun (WGS) entry which is preliminary data.</text>
</comment>
<dbReference type="Gene3D" id="2.30.29.30">
    <property type="entry name" value="Pleckstrin-homology domain (PH domain)/Phosphotyrosine-binding domain (PTB)"/>
    <property type="match status" value="1"/>
</dbReference>
<protein>
    <submittedName>
        <fullName evidence="7">Uncharacterized protein</fullName>
    </submittedName>
</protein>
<proteinExistence type="predicted"/>
<dbReference type="PROSITE" id="PS50197">
    <property type="entry name" value="BEACH"/>
    <property type="match status" value="1"/>
</dbReference>
<dbReference type="Gene3D" id="1.25.10.10">
    <property type="entry name" value="Leucine-rich Repeat Variant"/>
    <property type="match status" value="1"/>
</dbReference>
<feature type="domain" description="BEACH-type PH" evidence="6">
    <location>
        <begin position="2793"/>
        <end position="2961"/>
    </location>
</feature>
<dbReference type="Gene3D" id="2.130.10.10">
    <property type="entry name" value="YVTN repeat-like/Quinoprotein amine dehydrogenase"/>
    <property type="match status" value="1"/>
</dbReference>
<evidence type="ECO:0000256" key="1">
    <source>
        <dbReference type="ARBA" id="ARBA00022574"/>
    </source>
</evidence>
<feature type="compositionally biased region" description="Basic and acidic residues" evidence="4">
    <location>
        <begin position="1280"/>
        <end position="1297"/>
    </location>
</feature>
<feature type="region of interest" description="Disordered" evidence="4">
    <location>
        <begin position="2701"/>
        <end position="2725"/>
    </location>
</feature>
<gene>
    <name evidence="7" type="ORF">KC19_VG168900</name>
</gene>
<dbReference type="PANTHER" id="PTHR46108">
    <property type="entry name" value="BLUE CHEESE"/>
    <property type="match status" value="1"/>
</dbReference>
<dbReference type="InterPro" id="IPR001680">
    <property type="entry name" value="WD40_rpt"/>
</dbReference>
<evidence type="ECO:0000256" key="3">
    <source>
        <dbReference type="PROSITE-ProRule" id="PRU00221"/>
    </source>
</evidence>
<feature type="domain" description="BEACH" evidence="5">
    <location>
        <begin position="2986"/>
        <end position="3277"/>
    </location>
</feature>
<dbReference type="SUPFAM" id="SSF50978">
    <property type="entry name" value="WD40 repeat-like"/>
    <property type="match status" value="1"/>
</dbReference>
<dbReference type="InterPro" id="IPR011993">
    <property type="entry name" value="PH-like_dom_sf"/>
</dbReference>
<dbReference type="InterPro" id="IPR051944">
    <property type="entry name" value="BEACH_domain_protein"/>
</dbReference>
<name>A0A8T0HQW0_CERPU</name>
<dbReference type="SUPFAM" id="SSF50729">
    <property type="entry name" value="PH domain-like"/>
    <property type="match status" value="1"/>
</dbReference>
<evidence type="ECO:0000256" key="4">
    <source>
        <dbReference type="SAM" id="MobiDB-lite"/>
    </source>
</evidence>
<dbReference type="InterPro" id="IPR023362">
    <property type="entry name" value="PH-BEACH_dom"/>
</dbReference>
<dbReference type="InterPro" id="IPR036372">
    <property type="entry name" value="BEACH_dom_sf"/>
</dbReference>
<feature type="region of interest" description="Disordered" evidence="4">
    <location>
        <begin position="1280"/>
        <end position="1300"/>
    </location>
</feature>
<feature type="compositionally biased region" description="Basic and acidic residues" evidence="4">
    <location>
        <begin position="2744"/>
        <end position="2759"/>
    </location>
</feature>
<keyword evidence="1 3" id="KW-0853">WD repeat</keyword>
<dbReference type="Pfam" id="PF14844">
    <property type="entry name" value="PH_BEACH"/>
    <property type="match status" value="1"/>
</dbReference>
<dbReference type="InterPro" id="IPR016024">
    <property type="entry name" value="ARM-type_fold"/>
</dbReference>
<dbReference type="InterPro" id="IPR000409">
    <property type="entry name" value="BEACH_dom"/>
</dbReference>
<feature type="region of interest" description="Disordered" evidence="4">
    <location>
        <begin position="2858"/>
        <end position="2879"/>
    </location>
</feature>
<dbReference type="Pfam" id="PF00400">
    <property type="entry name" value="WD40"/>
    <property type="match status" value="2"/>
</dbReference>
<dbReference type="FunFam" id="1.10.1540.10:FF:000002">
    <property type="entry name" value="WD repeat and FYVE domain containing 3"/>
    <property type="match status" value="1"/>
</dbReference>
<reference evidence="7" key="1">
    <citation type="submission" date="2020-06" db="EMBL/GenBank/DDBJ databases">
        <title>WGS assembly of Ceratodon purpureus strain R40.</title>
        <authorList>
            <person name="Carey S.B."/>
            <person name="Jenkins J."/>
            <person name="Shu S."/>
            <person name="Lovell J.T."/>
            <person name="Sreedasyam A."/>
            <person name="Maumus F."/>
            <person name="Tiley G.P."/>
            <person name="Fernandez-Pozo N."/>
            <person name="Barry K."/>
            <person name="Chen C."/>
            <person name="Wang M."/>
            <person name="Lipzen A."/>
            <person name="Daum C."/>
            <person name="Saski C.A."/>
            <person name="Payton A.C."/>
            <person name="Mcbreen J.C."/>
            <person name="Conrad R.E."/>
            <person name="Kollar L.M."/>
            <person name="Olsson S."/>
            <person name="Huttunen S."/>
            <person name="Landis J.B."/>
            <person name="Wickett N.J."/>
            <person name="Johnson M.G."/>
            <person name="Rensing S.A."/>
            <person name="Grimwood J."/>
            <person name="Schmutz J."/>
            <person name="Mcdaniel S.F."/>
        </authorList>
    </citation>
    <scope>NUCLEOTIDE SEQUENCE</scope>
    <source>
        <strain evidence="7">R40</strain>
    </source>
</reference>
<evidence type="ECO:0000313" key="7">
    <source>
        <dbReference type="EMBL" id="KAG0573332.1"/>
    </source>
</evidence>
<dbReference type="InterPro" id="IPR019775">
    <property type="entry name" value="WD40_repeat_CS"/>
</dbReference>
<evidence type="ECO:0000256" key="2">
    <source>
        <dbReference type="ARBA" id="ARBA00022737"/>
    </source>
</evidence>
<feature type="compositionally biased region" description="Polar residues" evidence="4">
    <location>
        <begin position="2760"/>
        <end position="2773"/>
    </location>
</feature>
<accession>A0A8T0HQW0</accession>
<dbReference type="PROSITE" id="PS50294">
    <property type="entry name" value="WD_REPEATS_REGION"/>
    <property type="match status" value="2"/>
</dbReference>
<evidence type="ECO:0000259" key="5">
    <source>
        <dbReference type="PROSITE" id="PS50197"/>
    </source>
</evidence>
<dbReference type="PANTHER" id="PTHR46108:SF4">
    <property type="entry name" value="BLUE CHEESE"/>
    <property type="match status" value="1"/>
</dbReference>
<keyword evidence="2" id="KW-0677">Repeat</keyword>
<dbReference type="InterPro" id="IPR036322">
    <property type="entry name" value="WD40_repeat_dom_sf"/>
</dbReference>
<sequence length="3658" mass="405513">MKWIERFREKVHAAHLPVSPRANRQCSEEGGCPRFGDANESEQDFKRAWDDFRSSAEKGKEEALEKVISLFCKISRRTGNPARLALTLVDNRVFAFVVARALVTDIEKLRKASSNGQLQRNDILNYFTGELRGDACVGGNLLLSIEGLVAPSLDVQPLLEAGLLSSLVIILYRLLYSADSASSVMATDTMGITRVSDGHEEEDRRVSVEGSVVHIMKALARHPGAAQTLAECDRLQYVFHMVVMGGTTPGLSPSKSSSLKSASPVHLAQLYRHVLQILELLLASDNGSTAQYIRNQELVEELLTPVMYFVRDTGDPSYIVSVVSLIKNAVQLSCRSEAGGISLKDNLKKGQGYEYFVQLAMKLAESARDLPSRYQPSDSEVIPPQLIRLLDIIGELAQVGIRAAGVHPGSGIAGKAGKALPGGQLISKCGSSGSFVGGEPLDGKLRDRDSVQIFQDLFLKTEIVALRVELLDRLLRLFASHPDNYGLVQELRTMPLFIQDMGTYPPLLQERVLKVLEYAVISGNCVPEQELLSLCYLVQQPMASSLRIAVLTFFEKLLSFDRQYMKVLREVGVIELLVDDLKKCEPSVSLAQTSFRSGENPIRTTSVGILQLEQEYSSSLKQLIFDDGVTASLAWSCLISLLKKNEGNQTMFRKVKGVQAVLPLMAAPKHRSNVLKLLSCLISEDLIQAHKEELKALIDAILTGLVKNLEGRQWRVDLETKEDVLWMMWKVLVANPALKIVFGAAHGFTLILSVLESFQADGYSGIPSVVSALDETEADSGVGLQTPPKLKLRTEVFIALLHVVTAAVAETPTNRNLLHECLVSQNFKKLLRYSGLIGGDFEEKFVELLLDLALERVHSPSQITQGLPTLLEKDKTAHDCFQLPGVQGFFMLDLNEALEDEEVYNASAIGVLLFCLLQFSLKLQLRVLIRLKSIARASPRNQDVLSAVGCVGLLLEAIRIMLPNPSSLLTCSLQLVEVLGSFRLSSSEIRTLGRYIWQNRDGSGGQTGNNILETVKRMWSVDFVPESLSLSPFIEFRMSRVGHACIRVPLADRTWPPAAGYSFVCWIRLENLRSQASVAIEHSGSRLNFAGRKPGSTGPILRLFSVCTAEEKSMSCVELFMDDSGGLQLVTSPTQFLSFKGVHLEEERWSHLVIVHNKPNALAGLFQSSVAYLYLNGKLRYTGKLGYATPIGKPLQVIIGTPITQAEVCSISWRLGSCYLYEEVLPAPSVFFMYVMGRAYRGLFQDPNMIRFIPLEACGGGNLAVLETLDIEQQASSVVKREGSIRRGEGPARRGEGSVRSGAGLLKTEGGAMVWDMDKFANIAQLSGRKLIFAFDGTFSNAYISTGAVTMVNIVDTLSASASLSGGTPRAAEISGDIRICTPSNIADNVRKVGGVAVVLAMVEASKSKEMLHLALSLLHSVLKYNPRNARDMQKCHGYHLLTLFLHHRMDLFDKQCLDFLFKIATCQAAPSVKSLPGSERPGYLQKAMFIREPVRQISGVPDSITRLIHVDSGLDSGLDVSSSPSRFDDQASSFSSVYDPAESYGQESSLGAEIPELGVIDTSMEDVDCDVLSNPDMMVHVFLDWTLWSSASLSIQLAVLGFVGRLVSTKRYRKYNMTVLRRLNLMQHLLGILILLMQRSDEIPVFETVTELLTFILKDGFISSELQQVADFVVMTFDPSSSIEGSSAVSCPISNQVKVRNMLLDKLIELQFLLKSDEIKTEEWNRVVASKVISCLLDEAVHHHSMRLVVTLLGLCLASSATFASRFKTTGGYQLLARVLPSFFDSPDIYFILFKLLLNQSVYPRQPEVRMLDFHVLIPSDGEVGDISFPELLEVVIAMCRAGFNRLSKLSLAAQESGNFSGFSASLSRSYSGATEDPGEALQGEALLHKTYAARLMGGEAAAPALITSILRFMVDLAKMCHPFTLACKRMEFLESFVDLYFTCARSAGAVQSAQEALAHALQAEQGEDITYTDESLRPNVSENSHEKVNELSDHERKSEENNSGELFVSVFPEEPVDNIHNTIYDAIVEGSASVPKYDVKALRPSPPVAGRQASLRWGQDDFPTASEISSSVLTPKVEKVGSPVGSFLGAPQEAFSRLRTLSSLTGLCSEGDSSARYRSSAFFSSTPLSEVDSLRSDFGAASSGRFTPRDSTDALVTPNLLLRLESLGSAGGSYGASAAAILDLIAEVLADTLTDQLKGLALVEAAVEAVPLFVGSNTMLIFQGLCLGRMINFLERRMLRDEEEHLKKLDKNRWAHNLDALSWLLVDRAFMGAFSDPSAPIKVLEFLLAMLQLANSDGRVEEAIPAGKGLLALARGGSRQVEPYVQALLKNTNRMIMFCLLPASLTGEHEDEYLSTSFRRSSDRLLRSLDSLRHHAGVPEEFGASFQEIDKVTVLQLILANKKLIFCASNVDSELLCALCVNVTPLLWDPEPSTRSLAADLWRALLLHRSPALEDILIWRGTQGGMNVDVLHNGFNLLLTHGSIDFYAWIEDAWDYQVKLVLEQRAAVVWKEYVQGASRFSGVRIKPLEGRRKREMTRRSREISKIDHTYRELVAKSRSGLEQVRESIADELRRLRQEKYAFILHAEREWEKHIQQLVHERGLWPMVLETTDGKLNGKPIWQLCTKEGPFRMRKKLERPKITQTDIYDTSFEAEETPGLEYSRRECLGMEGTRPSLSTDHSDLRIPRLRANSKDFFKSVEDEDDQCKAEGVDDDDSSSAQGPWCDVQATAGAIHENQVRASARSEEDSQQDGRKERNSSLGTEGNNLTADAQSMEIDANEDGEYLIRPFLEPGEKLKFRYNCERVLGLDKRDGIFLIGEQCLYVIDNYYIGEEGCIKEKGYERVISVIDRELGVPVSGSNNSQNGMKQSSGSASEGVPVDWQGGTEWAFGGGVWGKEKVRTGHNSRHTWHMWKLDSVHELLKRQYQLRPVAIELFSMDGVNELFVFLKNERDEVFKNLLAQGLPRNSMLDATISGASKQEGYEGGRLFKMLAKSFSKRWQNGEISNFQYLMHLNTLAGRGYNDLTQYPVFPWILADYESEELDLTKPETFRCLEKPMGAHHPSRAEAFKTRYDNWDDSDIPRFHYGSHYSSAGIVLFYLIRLPPFSIENKKLQGGYFDHADRLFSSLQDTWLGSSEGNTADVKELIPEFFYLPEFLENRFEFDLGIKQSGEKVDHVQLPPWAKGSAREFIRKHREALESQYVSENLHHWIDLIFGFKQRGKAAVEASNVFYHLTYEGAVNIDSVEDPAMKGAILAQINHFGQTPRQLFTKPHSKRRWVPRPAVALVPYSYHTVVPEEIRTMGSKVSQIVLHQNAPFVVTASRVLRPPNYDKYAAWGFPDRSLRFMSYDQDKVLSTHENLHDDGPVTSAGFSRDGQILVTGGEDGVVSVWRFAVPSSNSSLHLQRALCAHTEAVACLAVSQSYSLVVSASKDRTVVFWDLTSLEYVRQLPDLPTPATALHINDMSGEVVTAVGPILTVWSINGDCLAAVNTSHAFADSILSITSPQVSDWTEAGWYITGHQSGEIQLWRMLFDSHSSANRMSLLRTKSGSDPYTTPLKPKSRAPFSWIALPPSAGPRGLKSGVETVENSTKPLCINGGTPEFQLLLIKVLSWHKEPVTAVCLGNDLKQLWSGDSGGHVVAWTLLDDVPKNPPLLGPL</sequence>
<dbReference type="Proteomes" id="UP000822688">
    <property type="component" value="Chromosome V"/>
</dbReference>
<evidence type="ECO:0000313" key="8">
    <source>
        <dbReference type="Proteomes" id="UP000822688"/>
    </source>
</evidence>